<dbReference type="STRING" id="930128.SAMN05192532_102689"/>
<gene>
    <name evidence="3" type="ORF">SAMN05192532_102689</name>
</gene>
<keyword evidence="1" id="KW-1133">Transmembrane helix</keyword>
<feature type="transmembrane region" description="Helical" evidence="1">
    <location>
        <begin position="9"/>
        <end position="26"/>
    </location>
</feature>
<dbReference type="InterPro" id="IPR018604">
    <property type="entry name" value="YycI-like"/>
</dbReference>
<evidence type="ECO:0000259" key="2">
    <source>
        <dbReference type="Pfam" id="PF09648"/>
    </source>
</evidence>
<dbReference type="EMBL" id="FONT01000002">
    <property type="protein sequence ID" value="SFE63023.1"/>
    <property type="molecule type" value="Genomic_DNA"/>
</dbReference>
<keyword evidence="1" id="KW-0812">Transmembrane</keyword>
<evidence type="ECO:0000313" key="3">
    <source>
        <dbReference type="EMBL" id="SFE63023.1"/>
    </source>
</evidence>
<dbReference type="AlphaFoldDB" id="A0A1I2C5D2"/>
<protein>
    <submittedName>
        <fullName evidence="3">Two-component signal transduction system YycFG, regulatory protein YycI</fullName>
    </submittedName>
</protein>
<dbReference type="OrthoDB" id="2388036at2"/>
<dbReference type="Proteomes" id="UP000199516">
    <property type="component" value="Unassembled WGS sequence"/>
</dbReference>
<organism evidence="3 4">
    <name type="scientific">Alteribacillus iranensis</name>
    <dbReference type="NCBI Taxonomy" id="930128"/>
    <lineage>
        <taxon>Bacteria</taxon>
        <taxon>Bacillati</taxon>
        <taxon>Bacillota</taxon>
        <taxon>Bacilli</taxon>
        <taxon>Bacillales</taxon>
        <taxon>Bacillaceae</taxon>
        <taxon>Alteribacillus</taxon>
    </lineage>
</organism>
<proteinExistence type="predicted"/>
<feature type="domain" description="Regulatory protein YycH-like" evidence="2">
    <location>
        <begin position="34"/>
        <end position="246"/>
    </location>
</feature>
<dbReference type="Pfam" id="PF09648">
    <property type="entry name" value="YycI"/>
    <property type="match status" value="1"/>
</dbReference>
<evidence type="ECO:0000256" key="1">
    <source>
        <dbReference type="SAM" id="Phobius"/>
    </source>
</evidence>
<sequence>MDWSRTKTIFIVTFLLLNTFLIYQLIEKRNEGDINVRAQATVKERLADMNITVTEELPEDKSEISHIVGQTMDISEEVINKAGEEQVTVLNNRFIEVTLEDPYKITDPERDVENFLRDHVVHAEEYSYTSWNQDEGQMFFNQTFQEHIVVTYAENQLVLFFNEDQEIVSYIQSYLEFNEEGKEKDMLAPYKAIEVLLNEAIISFNDEISQIELGYYSLFSPEGDVQVFAPMYQIQVNEESSYLVHAIDGSIQESIGDTDNIEGIQEENTAEEMTEETSSEG</sequence>
<accession>A0A1I2C5D2</accession>
<reference evidence="3 4" key="1">
    <citation type="submission" date="2016-10" db="EMBL/GenBank/DDBJ databases">
        <authorList>
            <person name="de Groot N.N."/>
        </authorList>
    </citation>
    <scope>NUCLEOTIDE SEQUENCE [LARGE SCALE GENOMIC DNA]</scope>
    <source>
        <strain evidence="3 4">DSM 23995</strain>
    </source>
</reference>
<keyword evidence="4" id="KW-1185">Reference proteome</keyword>
<dbReference type="GO" id="GO:0016020">
    <property type="term" value="C:membrane"/>
    <property type="evidence" value="ECO:0007669"/>
    <property type="project" value="InterPro"/>
</dbReference>
<dbReference type="Gene3D" id="2.40.128.690">
    <property type="entry name" value="YycH protein, domain 3-like"/>
    <property type="match status" value="1"/>
</dbReference>
<dbReference type="RefSeq" id="WP_091659598.1">
    <property type="nucleotide sequence ID" value="NZ_FONT01000002.1"/>
</dbReference>
<keyword evidence="1" id="KW-0472">Membrane</keyword>
<name>A0A1I2C5D2_9BACI</name>
<evidence type="ECO:0000313" key="4">
    <source>
        <dbReference type="Proteomes" id="UP000199516"/>
    </source>
</evidence>